<organism evidence="2">
    <name type="scientific">Craspedostauros australis</name>
    <dbReference type="NCBI Taxonomy" id="1486917"/>
    <lineage>
        <taxon>Eukaryota</taxon>
        <taxon>Sar</taxon>
        <taxon>Stramenopiles</taxon>
        <taxon>Ochrophyta</taxon>
        <taxon>Bacillariophyta</taxon>
        <taxon>Bacillariophyceae</taxon>
        <taxon>Bacillariophycidae</taxon>
        <taxon>Naviculales</taxon>
        <taxon>Naviculaceae</taxon>
        <taxon>Craspedostauros</taxon>
    </lineage>
</organism>
<keyword evidence="1" id="KW-0472">Membrane</keyword>
<evidence type="ECO:0000313" key="2">
    <source>
        <dbReference type="EMBL" id="CAD8341465.1"/>
    </source>
</evidence>
<sequence length="342" mass="38795">MAKKRSEKKETTPANESRRTTYLAFVAAFAVSFFFSMYSEVSMVNTMKFAAEFQSSAQNYSYTAISPAPIFADQSKYFDPLEDLHMSAAEYDAANDTSILILTSLIPTHPSLEIISKTIESLGQLVGLPHDAPIFFSIDKPETEKQPGDLDRLRQYIDNLNSTYGIHDHVTLVEAPYHLGITGNIKQSIERMTTKYVYVIQHDFAFIRPVLHKEIVHAMEKYPTTLECIRFNKRPNVAAGADRGPCFGLDTSIEDVGVLQFTKTPGWSDNNHLTTVSYYHDVFNLFWERYHQHGVNFTFGLPTEQLMRWHASRNCSKWGPHLLGPPNAPPFIRHLDGRHTGA</sequence>
<dbReference type="AlphaFoldDB" id="A0A7R9ZRL0"/>
<feature type="transmembrane region" description="Helical" evidence="1">
    <location>
        <begin position="21"/>
        <end position="38"/>
    </location>
</feature>
<dbReference type="InterPro" id="IPR029044">
    <property type="entry name" value="Nucleotide-diphossugar_trans"/>
</dbReference>
<keyword evidence="1" id="KW-1133">Transmembrane helix</keyword>
<dbReference type="SUPFAM" id="SSF53448">
    <property type="entry name" value="Nucleotide-diphospho-sugar transferases"/>
    <property type="match status" value="1"/>
</dbReference>
<keyword evidence="1" id="KW-0812">Transmembrane</keyword>
<dbReference type="EMBL" id="HBEF01021973">
    <property type="protein sequence ID" value="CAD8341465.1"/>
    <property type="molecule type" value="Transcribed_RNA"/>
</dbReference>
<evidence type="ECO:0000256" key="1">
    <source>
        <dbReference type="SAM" id="Phobius"/>
    </source>
</evidence>
<proteinExistence type="predicted"/>
<protein>
    <submittedName>
        <fullName evidence="2">Uncharacterized protein</fullName>
    </submittedName>
</protein>
<reference evidence="2" key="1">
    <citation type="submission" date="2021-01" db="EMBL/GenBank/DDBJ databases">
        <authorList>
            <person name="Corre E."/>
            <person name="Pelletier E."/>
            <person name="Niang G."/>
            <person name="Scheremetjew M."/>
            <person name="Finn R."/>
            <person name="Kale V."/>
            <person name="Holt S."/>
            <person name="Cochrane G."/>
            <person name="Meng A."/>
            <person name="Brown T."/>
            <person name="Cohen L."/>
        </authorList>
    </citation>
    <scope>NUCLEOTIDE SEQUENCE</scope>
    <source>
        <strain evidence="2">CCMP3328</strain>
    </source>
</reference>
<accession>A0A7R9ZRL0</accession>
<name>A0A7R9ZRL0_9STRA</name>
<gene>
    <name evidence="2" type="ORF">CAUS1442_LOCUS13600</name>
</gene>